<dbReference type="InterPro" id="IPR051795">
    <property type="entry name" value="Glycosyl_Hydrlase_43"/>
</dbReference>
<reference evidence="8 9" key="1">
    <citation type="submission" date="2016-10" db="EMBL/GenBank/DDBJ databases">
        <title>Proteomics and genomics reveal pathogen-plant mechanisms compatible with a hemibiotrophic lifestyle of Diplodia corticola.</title>
        <authorList>
            <person name="Fernandes I."/>
            <person name="De Jonge R."/>
            <person name="Van De Peer Y."/>
            <person name="Devreese B."/>
            <person name="Alves A."/>
            <person name="Esteves A.C."/>
        </authorList>
    </citation>
    <scope>NUCLEOTIDE SEQUENCE [LARGE SCALE GENOMIC DNA]</scope>
    <source>
        <strain evidence="8 9">CBS 112549</strain>
    </source>
</reference>
<feature type="signal peptide" evidence="7">
    <location>
        <begin position="1"/>
        <end position="18"/>
    </location>
</feature>
<proteinExistence type="inferred from homology"/>
<evidence type="ECO:0000256" key="6">
    <source>
        <dbReference type="RuleBase" id="RU361187"/>
    </source>
</evidence>
<dbReference type="InterPro" id="IPR023296">
    <property type="entry name" value="Glyco_hydro_beta-prop_sf"/>
</dbReference>
<comment type="caution">
    <text evidence="8">The sequence shown here is derived from an EMBL/GenBank/DDBJ whole genome shotgun (WGS) entry which is preliminary data.</text>
</comment>
<keyword evidence="2 6" id="KW-0378">Hydrolase</keyword>
<keyword evidence="7" id="KW-0732">Signal</keyword>
<dbReference type="PANTHER" id="PTHR42812">
    <property type="entry name" value="BETA-XYLOSIDASE"/>
    <property type="match status" value="1"/>
</dbReference>
<dbReference type="Gene3D" id="2.115.10.20">
    <property type="entry name" value="Glycosyl hydrolase domain, family 43"/>
    <property type="match status" value="1"/>
</dbReference>
<name>A0A1J9R297_9PEZI</name>
<evidence type="ECO:0000256" key="5">
    <source>
        <dbReference type="PIRSR" id="PIRSR606710-2"/>
    </source>
</evidence>
<sequence length="337" mass="36110">MFCARLFAAVVLAALVAGSTLANAAATKPSFRKVASTRFKFKEILDDDFADPSITKFGDMWYAYATVGNGINAQLAISSDGNVWTLMSGLETLPNPGPWADQSYPGVWAPDVTRATNGEYVMYYSAKAAGIDQHCIGVGIADNPTGPFIPLPTPLACPVSQGGAIDPAHFWSSDGRLYVVYKIDGNNIGHGGSCNNAIPPIVPTPIVLQQLDPRDGYTLLGNPFRILDRGPEDGPLIEAPSLTRTPDGKFVLFYSSNCYDSSSYDIAYAWADRITGPYVKIARLAVTGTSGLYAPGGADVSPDGSRMVFHASDGTGRRVMFMAKLAYDSRRRLVMTI</sequence>
<feature type="active site" description="Proton acceptor" evidence="4">
    <location>
        <position position="51"/>
    </location>
</feature>
<comment type="similarity">
    <text evidence="1 6">Belongs to the glycosyl hydrolase 43 family.</text>
</comment>
<dbReference type="STRING" id="236234.A0A1J9R297"/>
<dbReference type="GO" id="GO:0005975">
    <property type="term" value="P:carbohydrate metabolic process"/>
    <property type="evidence" value="ECO:0007669"/>
    <property type="project" value="InterPro"/>
</dbReference>
<dbReference type="OrthoDB" id="3879658at2759"/>
<evidence type="ECO:0000313" key="8">
    <source>
        <dbReference type="EMBL" id="OJD34362.1"/>
    </source>
</evidence>
<protein>
    <submittedName>
        <fullName evidence="8">Glycoside hydrolase family 43 protein</fullName>
    </submittedName>
</protein>
<dbReference type="PANTHER" id="PTHR42812:SF5">
    <property type="entry name" value="ENDO-ARABINASE"/>
    <property type="match status" value="1"/>
</dbReference>
<evidence type="ECO:0000256" key="4">
    <source>
        <dbReference type="PIRSR" id="PIRSR606710-1"/>
    </source>
</evidence>
<organism evidence="8 9">
    <name type="scientific">Diplodia corticola</name>
    <dbReference type="NCBI Taxonomy" id="236234"/>
    <lineage>
        <taxon>Eukaryota</taxon>
        <taxon>Fungi</taxon>
        <taxon>Dikarya</taxon>
        <taxon>Ascomycota</taxon>
        <taxon>Pezizomycotina</taxon>
        <taxon>Dothideomycetes</taxon>
        <taxon>Dothideomycetes incertae sedis</taxon>
        <taxon>Botryosphaeriales</taxon>
        <taxon>Botryosphaeriaceae</taxon>
        <taxon>Diplodia</taxon>
    </lineage>
</organism>
<keyword evidence="9" id="KW-1185">Reference proteome</keyword>
<dbReference type="CDD" id="cd08999">
    <property type="entry name" value="GH43_ABN-like"/>
    <property type="match status" value="1"/>
</dbReference>
<feature type="chain" id="PRO_5013357952" evidence="7">
    <location>
        <begin position="19"/>
        <end position="337"/>
    </location>
</feature>
<dbReference type="GO" id="GO:0004553">
    <property type="term" value="F:hydrolase activity, hydrolyzing O-glycosyl compounds"/>
    <property type="evidence" value="ECO:0007669"/>
    <property type="project" value="InterPro"/>
</dbReference>
<keyword evidence="3 6" id="KW-0326">Glycosidase</keyword>
<accession>A0A1J9R297</accession>
<gene>
    <name evidence="8" type="ORF">BKCO1_2300031</name>
</gene>
<dbReference type="EMBL" id="MNUE01000023">
    <property type="protein sequence ID" value="OJD34362.1"/>
    <property type="molecule type" value="Genomic_DNA"/>
</dbReference>
<dbReference type="SUPFAM" id="SSF75005">
    <property type="entry name" value="Arabinanase/levansucrase/invertase"/>
    <property type="match status" value="1"/>
</dbReference>
<evidence type="ECO:0000256" key="1">
    <source>
        <dbReference type="ARBA" id="ARBA00009865"/>
    </source>
</evidence>
<evidence type="ECO:0000256" key="2">
    <source>
        <dbReference type="ARBA" id="ARBA00022801"/>
    </source>
</evidence>
<dbReference type="AlphaFoldDB" id="A0A1J9R297"/>
<evidence type="ECO:0000256" key="3">
    <source>
        <dbReference type="ARBA" id="ARBA00023295"/>
    </source>
</evidence>
<feature type="site" description="Important for catalytic activity, responsible for pKa modulation of the active site Glu and correct orientation of both the proton donor and substrate" evidence="5">
    <location>
        <position position="166"/>
    </location>
</feature>
<feature type="active site" description="Proton donor" evidence="4">
    <location>
        <position position="238"/>
    </location>
</feature>
<dbReference type="Pfam" id="PF04616">
    <property type="entry name" value="Glyco_hydro_43"/>
    <property type="match status" value="1"/>
</dbReference>
<evidence type="ECO:0000256" key="7">
    <source>
        <dbReference type="SAM" id="SignalP"/>
    </source>
</evidence>
<dbReference type="GeneID" id="31013239"/>
<dbReference type="Proteomes" id="UP000183809">
    <property type="component" value="Unassembled WGS sequence"/>
</dbReference>
<dbReference type="RefSeq" id="XP_020130622.1">
    <property type="nucleotide sequence ID" value="XM_020272979.1"/>
</dbReference>
<evidence type="ECO:0000313" key="9">
    <source>
        <dbReference type="Proteomes" id="UP000183809"/>
    </source>
</evidence>
<dbReference type="InterPro" id="IPR006710">
    <property type="entry name" value="Glyco_hydro_43"/>
</dbReference>